<evidence type="ECO:0000256" key="1">
    <source>
        <dbReference type="SAM" id="Phobius"/>
    </source>
</evidence>
<comment type="caution">
    <text evidence="2">The sequence shown here is derived from an EMBL/GenBank/DDBJ whole genome shotgun (WGS) entry which is preliminary data.</text>
</comment>
<dbReference type="Gene3D" id="2.130.10.10">
    <property type="entry name" value="YVTN repeat-like/Quinoprotein amine dehydrogenase"/>
    <property type="match status" value="1"/>
</dbReference>
<evidence type="ECO:0008006" key="4">
    <source>
        <dbReference type="Google" id="ProtNLM"/>
    </source>
</evidence>
<keyword evidence="1" id="KW-0812">Transmembrane</keyword>
<feature type="transmembrane region" description="Helical" evidence="1">
    <location>
        <begin position="109"/>
        <end position="131"/>
    </location>
</feature>
<evidence type="ECO:0000313" key="2">
    <source>
        <dbReference type="EMBL" id="GGO48763.1"/>
    </source>
</evidence>
<dbReference type="SUPFAM" id="SSF50998">
    <property type="entry name" value="Quinoprotein alcohol dehydrogenase-like"/>
    <property type="match status" value="1"/>
</dbReference>
<dbReference type="InterPro" id="IPR015943">
    <property type="entry name" value="WD40/YVTN_repeat-like_dom_sf"/>
</dbReference>
<dbReference type="InterPro" id="IPR011047">
    <property type="entry name" value="Quinoprotein_ADH-like_sf"/>
</dbReference>
<proteinExistence type="predicted"/>
<keyword evidence="1" id="KW-0472">Membrane</keyword>
<evidence type="ECO:0000313" key="3">
    <source>
        <dbReference type="Proteomes" id="UP000642509"/>
    </source>
</evidence>
<organism evidence="2 3">
    <name type="scientific">Citricoccus zhacaiensis</name>
    <dbReference type="NCBI Taxonomy" id="489142"/>
    <lineage>
        <taxon>Bacteria</taxon>
        <taxon>Bacillati</taxon>
        <taxon>Actinomycetota</taxon>
        <taxon>Actinomycetes</taxon>
        <taxon>Micrococcales</taxon>
        <taxon>Micrococcaceae</taxon>
        <taxon>Citricoccus</taxon>
    </lineage>
</organism>
<keyword evidence="1" id="KW-1133">Transmembrane helix</keyword>
<reference evidence="3" key="1">
    <citation type="journal article" date="2019" name="Int. J. Syst. Evol. Microbiol.">
        <title>The Global Catalogue of Microorganisms (GCM) 10K type strain sequencing project: providing services to taxonomists for standard genome sequencing and annotation.</title>
        <authorList>
            <consortium name="The Broad Institute Genomics Platform"/>
            <consortium name="The Broad Institute Genome Sequencing Center for Infectious Disease"/>
            <person name="Wu L."/>
            <person name="Ma J."/>
        </authorList>
    </citation>
    <scope>NUCLEOTIDE SEQUENCE [LARGE SCALE GENOMIC DNA]</scope>
    <source>
        <strain evidence="3">CGMCC 1.7064</strain>
    </source>
</reference>
<dbReference type="Proteomes" id="UP000642509">
    <property type="component" value="Unassembled WGS sequence"/>
</dbReference>
<name>A0ABQ2M9V5_9MICC</name>
<gene>
    <name evidence="2" type="ORF">GCM10010977_29110</name>
</gene>
<keyword evidence="3" id="KW-1185">Reference proteome</keyword>
<protein>
    <recommendedName>
        <fullName evidence="4">Pyrroloquinoline-quinone binding quinoprotein</fullName>
    </recommendedName>
</protein>
<sequence length="505" mass="53137">MDETAETGFNLETVPVFPVLTLWLDEGTERSELNGVPVEPVPGEGYRQAAIAAVVREVQRLCLDAVRVRVLSPTDEAWDMVVTATGDAHDATVTDPAADQPQRWPRRRWLLLGASTLGVLALGGLGTAVALSVTGESAPEQWVVPGADQQIPVALPEAFSGRSAWSVPVAENSDVTALDAGHILSADPDGTLTARDPETGQPVWRGTSAPKDLTAAVHTDWAGTPSLVAQAGNELRVWDLRTPEDGSTVPAATIPVDQGWRVEVRGARPLVAKEHWIVGIPTPGNGLTDVVIPAGSRALTVTGDNQIITATEDSLHTVNADGTVAGRVPLTAPTGSSGAPVASWMLDADHALLGWKTKDSSTPMAIIQIQDGATLATAEVPQPPDQRQQQPIVDAEGRTAAFDTLSLTWGEGAVLRPLHSFETSTLDGTTAYGMAGRTAPASLDLSSLTSAPLPWETFTDEDPAPDLVEADAAYIVAETLENTVLYRSEPADALTSGRADDTKEK</sequence>
<dbReference type="EMBL" id="BMLQ01000010">
    <property type="protein sequence ID" value="GGO48763.1"/>
    <property type="molecule type" value="Genomic_DNA"/>
</dbReference>
<accession>A0ABQ2M9V5</accession>